<dbReference type="GO" id="GO:0005886">
    <property type="term" value="C:plasma membrane"/>
    <property type="evidence" value="ECO:0007669"/>
    <property type="project" value="UniProtKB-SubCell"/>
</dbReference>
<feature type="transmembrane region" description="Helical" evidence="8">
    <location>
        <begin position="245"/>
        <end position="264"/>
    </location>
</feature>
<dbReference type="OrthoDB" id="10254418at2759"/>
<keyword evidence="2" id="KW-0813">Transport</keyword>
<keyword evidence="3" id="KW-1003">Cell membrane</keyword>
<dbReference type="AlphaFoldDB" id="A0A078A4G2"/>
<dbReference type="OMA" id="CYTPVYP"/>
<name>A0A078A4G2_STYLE</name>
<evidence type="ECO:0000313" key="9">
    <source>
        <dbReference type="EMBL" id="CDW76784.1"/>
    </source>
</evidence>
<dbReference type="PANTHER" id="PTHR30574">
    <property type="entry name" value="INNER MEMBRANE PROTEIN YEDE"/>
    <property type="match status" value="1"/>
</dbReference>
<evidence type="ECO:0000256" key="6">
    <source>
        <dbReference type="ARBA" id="ARBA00022989"/>
    </source>
</evidence>
<proteinExistence type="predicted"/>
<dbReference type="EMBL" id="CCKQ01005536">
    <property type="protein sequence ID" value="CDW76784.1"/>
    <property type="molecule type" value="Genomic_DNA"/>
</dbReference>
<feature type="transmembrane region" description="Helical" evidence="8">
    <location>
        <begin position="173"/>
        <end position="194"/>
    </location>
</feature>
<feature type="transmembrane region" description="Helical" evidence="8">
    <location>
        <begin position="132"/>
        <end position="153"/>
    </location>
</feature>
<feature type="transmembrane region" description="Helical" evidence="8">
    <location>
        <begin position="285"/>
        <end position="304"/>
    </location>
</feature>
<comment type="subcellular location">
    <subcellularLocation>
        <location evidence="1">Cell inner membrane</location>
        <topology evidence="1">Multi-pass membrane protein</topology>
    </subcellularLocation>
</comment>
<gene>
    <name evidence="9" type="primary">Contig4942.g5284</name>
    <name evidence="9" type="ORF">STYLEM_5747</name>
</gene>
<dbReference type="InterPro" id="IPR007272">
    <property type="entry name" value="Sulf_transp_TsuA/YedE"/>
</dbReference>
<dbReference type="InParanoid" id="A0A078A4G2"/>
<keyword evidence="4" id="KW-0997">Cell inner membrane</keyword>
<keyword evidence="10" id="KW-1185">Reference proteome</keyword>
<evidence type="ECO:0000256" key="2">
    <source>
        <dbReference type="ARBA" id="ARBA00022448"/>
    </source>
</evidence>
<dbReference type="Pfam" id="PF20398">
    <property type="entry name" value="DUF6691"/>
    <property type="match status" value="1"/>
</dbReference>
<dbReference type="Pfam" id="PF04143">
    <property type="entry name" value="Sulf_transp"/>
    <property type="match status" value="1"/>
</dbReference>
<evidence type="ECO:0000256" key="5">
    <source>
        <dbReference type="ARBA" id="ARBA00022692"/>
    </source>
</evidence>
<dbReference type="Proteomes" id="UP000039865">
    <property type="component" value="Unassembled WGS sequence"/>
</dbReference>
<evidence type="ECO:0000256" key="1">
    <source>
        <dbReference type="ARBA" id="ARBA00004429"/>
    </source>
</evidence>
<dbReference type="PANTHER" id="PTHR30574:SF1">
    <property type="entry name" value="SULPHUR TRANSPORT DOMAIN-CONTAINING PROTEIN"/>
    <property type="match status" value="1"/>
</dbReference>
<accession>A0A078A4G2</accession>
<dbReference type="InterPro" id="IPR046513">
    <property type="entry name" value="DUF6691"/>
</dbReference>
<keyword evidence="6 8" id="KW-1133">Transmembrane helix</keyword>
<keyword evidence="5 8" id="KW-0812">Transmembrane</keyword>
<feature type="transmembrane region" description="Helical" evidence="8">
    <location>
        <begin position="206"/>
        <end position="225"/>
    </location>
</feature>
<evidence type="ECO:0000256" key="4">
    <source>
        <dbReference type="ARBA" id="ARBA00022519"/>
    </source>
</evidence>
<evidence type="ECO:0000313" key="10">
    <source>
        <dbReference type="Proteomes" id="UP000039865"/>
    </source>
</evidence>
<evidence type="ECO:0000256" key="3">
    <source>
        <dbReference type="ARBA" id="ARBA00022475"/>
    </source>
</evidence>
<reference evidence="9 10" key="1">
    <citation type="submission" date="2014-06" db="EMBL/GenBank/DDBJ databases">
        <authorList>
            <person name="Swart Estienne"/>
        </authorList>
    </citation>
    <scope>NUCLEOTIDE SEQUENCE [LARGE SCALE GENOMIC DNA]</scope>
    <source>
        <strain evidence="9 10">130c</strain>
    </source>
</reference>
<evidence type="ECO:0000256" key="7">
    <source>
        <dbReference type="ARBA" id="ARBA00023136"/>
    </source>
</evidence>
<evidence type="ECO:0000256" key="8">
    <source>
        <dbReference type="SAM" id="Phobius"/>
    </source>
</evidence>
<organism evidence="9 10">
    <name type="scientific">Stylonychia lemnae</name>
    <name type="common">Ciliate</name>
    <dbReference type="NCBI Taxonomy" id="5949"/>
    <lineage>
        <taxon>Eukaryota</taxon>
        <taxon>Sar</taxon>
        <taxon>Alveolata</taxon>
        <taxon>Ciliophora</taxon>
        <taxon>Intramacronucleata</taxon>
        <taxon>Spirotrichea</taxon>
        <taxon>Stichotrichia</taxon>
        <taxon>Sporadotrichida</taxon>
        <taxon>Oxytrichidae</taxon>
        <taxon>Stylonychinae</taxon>
        <taxon>Stylonychia</taxon>
    </lineage>
</organism>
<feature type="transmembrane region" description="Helical" evidence="8">
    <location>
        <begin position="58"/>
        <end position="80"/>
    </location>
</feature>
<feature type="transmembrane region" description="Helical" evidence="8">
    <location>
        <begin position="92"/>
        <end position="112"/>
    </location>
</feature>
<feature type="transmembrane region" description="Helical" evidence="8">
    <location>
        <begin position="12"/>
        <end position="30"/>
    </location>
</feature>
<keyword evidence="7 8" id="KW-0472">Membrane</keyword>
<sequence length="357" mass="39713">MVYWNSAEVGWAVFGGFLISLSTTLNLRYYGKVTGLSGYFNTVVKGDTSQEFQRKFSFLAGLIFLPVLMRFIFGYYIIYSNNYVQYLFDPEVLSVALVDNWGFTIGGFLVGFGTKMANGCTSGHGVCGLPRLSFRSITATVVFLLTAVIIATFRSYNPFFYNGAAWSQGFLNALYWVGLVLFIIDQLAVVALAVTKPNFRTALTEVFQSYFFGNLFGLGLVLSGMCRQSKVIGFLIWRSTWDPTLLFVLLSAVLFNAIGFRLVLSRGAPVNNDNFDLPDATANPDWRLVGGAVIFGLGWGITGLCPGPALISLFALSHVFMFLIMVAFGQVFFEQTHKFYVSRKNQNHTIQDKLLDQ</sequence>
<protein>
    <submittedName>
        <fullName evidence="9">Uncharacterized protein</fullName>
    </submittedName>
</protein>
<feature type="transmembrane region" description="Helical" evidence="8">
    <location>
        <begin position="310"/>
        <end position="333"/>
    </location>
</feature>